<keyword evidence="3" id="KW-0460">Magnesium</keyword>
<keyword evidence="5" id="KW-1185">Reference proteome</keyword>
<dbReference type="Proteomes" id="UP000294739">
    <property type="component" value="Unassembled WGS sequence"/>
</dbReference>
<keyword evidence="2 4" id="KW-0378">Hydrolase</keyword>
<dbReference type="InParanoid" id="A0A4R5D3Z8"/>
<comment type="cofactor">
    <cofactor evidence="1">
        <name>Mg(2+)</name>
        <dbReference type="ChEBI" id="CHEBI:18420"/>
    </cofactor>
</comment>
<dbReference type="InterPro" id="IPR023214">
    <property type="entry name" value="HAD_sf"/>
</dbReference>
<dbReference type="GO" id="GO:0044281">
    <property type="term" value="P:small molecule metabolic process"/>
    <property type="evidence" value="ECO:0007669"/>
    <property type="project" value="UniProtKB-ARBA"/>
</dbReference>
<evidence type="ECO:0000313" key="4">
    <source>
        <dbReference type="EMBL" id="TDE07986.1"/>
    </source>
</evidence>
<dbReference type="SFLD" id="SFLDS00003">
    <property type="entry name" value="Haloacid_Dehalogenase"/>
    <property type="match status" value="1"/>
</dbReference>
<dbReference type="SUPFAM" id="SSF56784">
    <property type="entry name" value="HAD-like"/>
    <property type="match status" value="1"/>
</dbReference>
<dbReference type="InterPro" id="IPR051400">
    <property type="entry name" value="HAD-like_hydrolase"/>
</dbReference>
<comment type="caution">
    <text evidence="4">The sequence shown here is derived from an EMBL/GenBank/DDBJ whole genome shotgun (WGS) entry which is preliminary data.</text>
</comment>
<proteinExistence type="predicted"/>
<dbReference type="Pfam" id="PF00702">
    <property type="entry name" value="Hydrolase"/>
    <property type="match status" value="1"/>
</dbReference>
<evidence type="ECO:0000313" key="5">
    <source>
        <dbReference type="Proteomes" id="UP000294739"/>
    </source>
</evidence>
<reference evidence="4 5" key="1">
    <citation type="submission" date="2019-03" db="EMBL/GenBank/DDBJ databases">
        <title>Draft genome sequences of novel Actinobacteria.</title>
        <authorList>
            <person name="Sahin N."/>
            <person name="Ay H."/>
            <person name="Saygin H."/>
        </authorList>
    </citation>
    <scope>NUCLEOTIDE SEQUENCE [LARGE SCALE GENOMIC DNA]</scope>
    <source>
        <strain evidence="4 5">5K138</strain>
    </source>
</reference>
<dbReference type="PRINTS" id="PR00413">
    <property type="entry name" value="HADHALOGNASE"/>
</dbReference>
<sequence length="249" mass="26826">MSGRYPNAISGDRGIAAVLWDVDDTLFDHSGAERLAALEHLASEGLLERYGSEEEAAAHWHEVSEAYVRRYLDGALTFQDQRRERARALAGRAFTDDEADAWFGGYLGAYQHHWRAFPDAVPALDALAAGYRHGVLSNNAAFQQDQKLRALGIRDRFEVLACAEELGVAKPAAAAFHAACAALDLPPEAVAYVGDLADNDARAADAAGLTGIWLDRSGTEPGPDGPMRITSLAELPALLAEPRRFGRAA</sequence>
<dbReference type="InterPro" id="IPR006439">
    <property type="entry name" value="HAD-SF_hydro_IA"/>
</dbReference>
<dbReference type="PANTHER" id="PTHR46470">
    <property type="entry name" value="N-ACYLNEURAMINATE-9-PHOSPHATASE"/>
    <property type="match status" value="1"/>
</dbReference>
<dbReference type="GO" id="GO:0016787">
    <property type="term" value="F:hydrolase activity"/>
    <property type="evidence" value="ECO:0007669"/>
    <property type="project" value="UniProtKB-KW"/>
</dbReference>
<evidence type="ECO:0000256" key="3">
    <source>
        <dbReference type="ARBA" id="ARBA00022842"/>
    </source>
</evidence>
<dbReference type="Gene3D" id="1.20.120.1600">
    <property type="match status" value="1"/>
</dbReference>
<organism evidence="4 5">
    <name type="scientific">Jiangella asiatica</name>
    <dbReference type="NCBI Taxonomy" id="2530372"/>
    <lineage>
        <taxon>Bacteria</taxon>
        <taxon>Bacillati</taxon>
        <taxon>Actinomycetota</taxon>
        <taxon>Actinomycetes</taxon>
        <taxon>Jiangellales</taxon>
        <taxon>Jiangellaceae</taxon>
        <taxon>Jiangella</taxon>
    </lineage>
</organism>
<protein>
    <submittedName>
        <fullName evidence="4">HAD family hydrolase</fullName>
    </submittedName>
</protein>
<dbReference type="AlphaFoldDB" id="A0A4R5D3Z8"/>
<evidence type="ECO:0000256" key="1">
    <source>
        <dbReference type="ARBA" id="ARBA00001946"/>
    </source>
</evidence>
<dbReference type="OrthoDB" id="9810501at2"/>
<accession>A0A4R5D3Z8</accession>
<dbReference type="EMBL" id="SMKZ01000028">
    <property type="protein sequence ID" value="TDE07986.1"/>
    <property type="molecule type" value="Genomic_DNA"/>
</dbReference>
<name>A0A4R5D3Z8_9ACTN</name>
<dbReference type="RefSeq" id="WP_131897304.1">
    <property type="nucleotide sequence ID" value="NZ_SMKZ01000028.1"/>
</dbReference>
<dbReference type="InterPro" id="IPR036412">
    <property type="entry name" value="HAD-like_sf"/>
</dbReference>
<dbReference type="PANTHER" id="PTHR46470:SF4">
    <property type="entry name" value="5-AMINO-6-(5-PHOSPHO-D-RIBITYLAMINO)URACIL PHOSPHATASE YIGB"/>
    <property type="match status" value="1"/>
</dbReference>
<gene>
    <name evidence="4" type="ORF">E1269_18770</name>
</gene>
<dbReference type="Gene3D" id="3.40.50.1000">
    <property type="entry name" value="HAD superfamily/HAD-like"/>
    <property type="match status" value="1"/>
</dbReference>
<dbReference type="NCBIfam" id="TIGR01549">
    <property type="entry name" value="HAD-SF-IA-v1"/>
    <property type="match status" value="1"/>
</dbReference>
<evidence type="ECO:0000256" key="2">
    <source>
        <dbReference type="ARBA" id="ARBA00022801"/>
    </source>
</evidence>
<dbReference type="SFLD" id="SFLDG01129">
    <property type="entry name" value="C1.5:_HAD__Beta-PGM__Phosphata"/>
    <property type="match status" value="1"/>
</dbReference>